<dbReference type="KEGG" id="abaw:D5400_09535"/>
<evidence type="ECO:0000256" key="1">
    <source>
        <dbReference type="SAM" id="SignalP"/>
    </source>
</evidence>
<keyword evidence="3" id="KW-1185">Reference proteome</keyword>
<dbReference type="AlphaFoldDB" id="A0A3S9B3I2"/>
<dbReference type="PROSITE" id="PS51318">
    <property type="entry name" value="TAT"/>
    <property type="match status" value="1"/>
</dbReference>
<gene>
    <name evidence="2" type="ORF">D5400_09535</name>
</gene>
<evidence type="ECO:0000313" key="2">
    <source>
        <dbReference type="EMBL" id="AZN71477.1"/>
    </source>
</evidence>
<dbReference type="Pfam" id="PF11249">
    <property type="entry name" value="DUF3047"/>
    <property type="match status" value="1"/>
</dbReference>
<dbReference type="InterPro" id="IPR006311">
    <property type="entry name" value="TAT_signal"/>
</dbReference>
<name>A0A3S9B3I2_9HYPH</name>
<accession>A0A3S9B3I2</accession>
<feature type="signal peptide" evidence="1">
    <location>
        <begin position="1"/>
        <end position="33"/>
    </location>
</feature>
<dbReference type="Proteomes" id="UP000268192">
    <property type="component" value="Chromosome"/>
</dbReference>
<evidence type="ECO:0000313" key="3">
    <source>
        <dbReference type="Proteomes" id="UP000268192"/>
    </source>
</evidence>
<sequence>MTSNPLHMTRRAFGLGAVATAGTLLCGIGAAHAAEVPFDGSWEHLTFRRLEPNQFTPGNGELRVVADGSSSIFYRMLEPSLHGAQRASWTWQVDSSVPPSDLSTIGADDRNLGMFFVSLDPAGAERVRPGTNIRSLMTNRSARILMYTWGGNTAPGTVVPSPHAPGRLRNLITRPAGTGRFMEDIDLAADFPRVFGQPLERLVAVAISSNSENTPARVEALISDLTVS</sequence>
<dbReference type="RefSeq" id="WP_126009790.1">
    <property type="nucleotide sequence ID" value="NZ_CP032509.1"/>
</dbReference>
<dbReference type="EMBL" id="CP032509">
    <property type="protein sequence ID" value="AZN71477.1"/>
    <property type="molecule type" value="Genomic_DNA"/>
</dbReference>
<protein>
    <submittedName>
        <fullName evidence="2">DUF3047 domain-containing protein</fullName>
    </submittedName>
</protein>
<proteinExistence type="predicted"/>
<reference evidence="2 3" key="1">
    <citation type="submission" date="2018-09" db="EMBL/GenBank/DDBJ databases">
        <title>Marinorhizobium profundi gen. nov., sp. nov., isolated from a deep-sea sediment sample from the New Britain Trench and proposal of Marinorhizobiaceae fam. nov. in the order Rhizobiales of the class Alphaproteobacteria.</title>
        <authorList>
            <person name="Cao J."/>
        </authorList>
    </citation>
    <scope>NUCLEOTIDE SEQUENCE [LARGE SCALE GENOMIC DNA]</scope>
    <source>
        <strain evidence="2 3">WS11</strain>
    </source>
</reference>
<dbReference type="OrthoDB" id="8443660at2"/>
<dbReference type="InterPro" id="IPR021409">
    <property type="entry name" value="DUF3047"/>
</dbReference>
<keyword evidence="1" id="KW-0732">Signal</keyword>
<feature type="chain" id="PRO_5019099014" evidence="1">
    <location>
        <begin position="34"/>
        <end position="228"/>
    </location>
</feature>
<organism evidence="2 3">
    <name type="scientific">Georhizobium profundi</name>
    <dbReference type="NCBI Taxonomy" id="2341112"/>
    <lineage>
        <taxon>Bacteria</taxon>
        <taxon>Pseudomonadati</taxon>
        <taxon>Pseudomonadota</taxon>
        <taxon>Alphaproteobacteria</taxon>
        <taxon>Hyphomicrobiales</taxon>
        <taxon>Rhizobiaceae</taxon>
        <taxon>Georhizobium</taxon>
    </lineage>
</organism>